<protein>
    <submittedName>
        <fullName evidence="1">Uncharacterized protein</fullName>
    </submittedName>
</protein>
<keyword evidence="2" id="KW-1185">Reference proteome</keyword>
<proteinExistence type="predicted"/>
<reference evidence="2" key="1">
    <citation type="submission" date="2016-08" db="EMBL/GenBank/DDBJ databases">
        <authorList>
            <person name="Seilhamer J.J."/>
        </authorList>
    </citation>
    <scope>NUCLEOTIDE SEQUENCE [LARGE SCALE GENOMIC DNA]</scope>
</reference>
<sequence>MDAIQITCKIADKLGDSRYWSKKVAHLEWEDGEFSDEEYAKRAYAYKTKIMKDGYPSSFSVPVLDIVRMVLEIQQEEHNKSEYREEPMATEEYVERIRKLYYD</sequence>
<evidence type="ECO:0000313" key="1">
    <source>
        <dbReference type="EMBL" id="AOZ63634.1"/>
    </source>
</evidence>
<dbReference type="Proteomes" id="UP000224902">
    <property type="component" value="Segment"/>
</dbReference>
<dbReference type="EMBL" id="KX774321">
    <property type="protein sequence ID" value="AOZ63634.1"/>
    <property type="molecule type" value="Genomic_DNA"/>
</dbReference>
<accession>A0A1I9SA28</accession>
<gene>
    <name evidence="1" type="ORF">SEA_WEASELS2_44</name>
</gene>
<evidence type="ECO:0000313" key="2">
    <source>
        <dbReference type="Proteomes" id="UP000224902"/>
    </source>
</evidence>
<organism evidence="1 2">
    <name type="scientific">Rhodococcus phage Weasels2</name>
    <dbReference type="NCBI Taxonomy" id="1897437"/>
    <lineage>
        <taxon>Viruses</taxon>
        <taxon>Duplodnaviria</taxon>
        <taxon>Heunggongvirae</taxon>
        <taxon>Uroviricota</taxon>
        <taxon>Caudoviricetes</taxon>
        <taxon>Weaselvirus</taxon>
        <taxon>Weaselvirus weasel</taxon>
    </lineage>
</organism>
<name>A0A1I9SA28_9CAUD</name>